<comment type="caution">
    <text evidence="2">The sequence shown here is derived from an EMBL/GenBank/DDBJ whole genome shotgun (WGS) entry which is preliminary data.</text>
</comment>
<feature type="compositionally biased region" description="Basic residues" evidence="1">
    <location>
        <begin position="1"/>
        <end position="18"/>
    </location>
</feature>
<evidence type="ECO:0000256" key="1">
    <source>
        <dbReference type="SAM" id="MobiDB-lite"/>
    </source>
</evidence>
<organism evidence="2 3">
    <name type="scientific">Monosporascus cannonballus</name>
    <dbReference type="NCBI Taxonomy" id="155416"/>
    <lineage>
        <taxon>Eukaryota</taxon>
        <taxon>Fungi</taxon>
        <taxon>Dikarya</taxon>
        <taxon>Ascomycota</taxon>
        <taxon>Pezizomycotina</taxon>
        <taxon>Sordariomycetes</taxon>
        <taxon>Xylariomycetidae</taxon>
        <taxon>Xylariales</taxon>
        <taxon>Xylariales incertae sedis</taxon>
        <taxon>Monosporascus</taxon>
    </lineage>
</organism>
<keyword evidence="3" id="KW-1185">Reference proteome</keyword>
<protein>
    <submittedName>
        <fullName evidence="2">Uncharacterized protein</fullName>
    </submittedName>
</protein>
<dbReference type="EMBL" id="QJNS01000319">
    <property type="protein sequence ID" value="RYO79653.1"/>
    <property type="molecule type" value="Genomic_DNA"/>
</dbReference>
<gene>
    <name evidence="2" type="ORF">DL762_008057</name>
</gene>
<sequence>MPDKRKKYGSKSSRRKPPRGSSSTGSQQPDHARRHEPPQPPTIDGRGSESEIDSEINYYRSTTSRISSSGGHDGNFAAHRDSIMGSASIEYSMTPYPDGYNKNSTGAISYMGTDLSDSTLHPSSSHQRVDGLLPYETSSRNSDSRAWGSSATDEAVIYADPSVTVGRDAGPTGPPQRTSASTVDDQYAWSGAQDRANGNNSEAGLYIADNPGYSVSTDVRYSSRGLYVRNEDPVLTDAVAGVDIIQPAHTTAVHSPPSSIDANMGSAQVSPVAQQQAQFESLQRGPDRDRRVEVAAIVDDTSHWTIASGEGPWNPHDAAWRHHSLRAVAPNVKHC</sequence>
<reference evidence="2 3" key="1">
    <citation type="submission" date="2018-06" db="EMBL/GenBank/DDBJ databases">
        <title>Complete Genomes of Monosporascus.</title>
        <authorList>
            <person name="Robinson A.J."/>
            <person name="Natvig D.O."/>
        </authorList>
    </citation>
    <scope>NUCLEOTIDE SEQUENCE [LARGE SCALE GENOMIC DNA]</scope>
    <source>
        <strain evidence="2 3">CBS 609.92</strain>
    </source>
</reference>
<dbReference type="Proteomes" id="UP000294003">
    <property type="component" value="Unassembled WGS sequence"/>
</dbReference>
<feature type="compositionally biased region" description="Low complexity" evidence="1">
    <location>
        <begin position="58"/>
        <end position="70"/>
    </location>
</feature>
<evidence type="ECO:0000313" key="2">
    <source>
        <dbReference type="EMBL" id="RYO79653.1"/>
    </source>
</evidence>
<name>A0ABY0GXB4_9PEZI</name>
<accession>A0ABY0GXB4</accession>
<feature type="region of interest" description="Disordered" evidence="1">
    <location>
        <begin position="118"/>
        <end position="183"/>
    </location>
</feature>
<feature type="region of interest" description="Disordered" evidence="1">
    <location>
        <begin position="1"/>
        <end position="79"/>
    </location>
</feature>
<proteinExistence type="predicted"/>
<evidence type="ECO:0000313" key="3">
    <source>
        <dbReference type="Proteomes" id="UP000294003"/>
    </source>
</evidence>